<dbReference type="EMBL" id="JAJKFT010000004">
    <property type="protein sequence ID" value="MCC9628852.1"/>
    <property type="molecule type" value="Genomic_DNA"/>
</dbReference>
<evidence type="ECO:0000313" key="2">
    <source>
        <dbReference type="EMBL" id="MCC9628852.1"/>
    </source>
</evidence>
<evidence type="ECO:0008006" key="4">
    <source>
        <dbReference type="Google" id="ProtNLM"/>
    </source>
</evidence>
<dbReference type="AlphaFoldDB" id="A0A9X1MMX9"/>
<dbReference type="Proteomes" id="UP001139103">
    <property type="component" value="Unassembled WGS sequence"/>
</dbReference>
<dbReference type="PROSITE" id="PS51257">
    <property type="entry name" value="PROKAR_LIPOPROTEIN"/>
    <property type="match status" value="1"/>
</dbReference>
<proteinExistence type="predicted"/>
<keyword evidence="1" id="KW-0732">Signal</keyword>
<name>A0A9X1MMX9_9BACT</name>
<organism evidence="2 3">
    <name type="scientific">Blastopirellula sediminis</name>
    <dbReference type="NCBI Taxonomy" id="2894196"/>
    <lineage>
        <taxon>Bacteria</taxon>
        <taxon>Pseudomonadati</taxon>
        <taxon>Planctomycetota</taxon>
        <taxon>Planctomycetia</taxon>
        <taxon>Pirellulales</taxon>
        <taxon>Pirellulaceae</taxon>
        <taxon>Blastopirellula</taxon>
    </lineage>
</organism>
<evidence type="ECO:0000313" key="3">
    <source>
        <dbReference type="Proteomes" id="UP001139103"/>
    </source>
</evidence>
<reference evidence="2" key="1">
    <citation type="submission" date="2021-11" db="EMBL/GenBank/DDBJ databases">
        <title>Genome sequence.</title>
        <authorList>
            <person name="Sun Q."/>
        </authorList>
    </citation>
    <scope>NUCLEOTIDE SEQUENCE</scope>
    <source>
        <strain evidence="2">JC732</strain>
    </source>
</reference>
<comment type="caution">
    <text evidence="2">The sequence shown here is derived from an EMBL/GenBank/DDBJ whole genome shotgun (WGS) entry which is preliminary data.</text>
</comment>
<protein>
    <recommendedName>
        <fullName evidence="4">Secreted protein</fullName>
    </recommendedName>
</protein>
<evidence type="ECO:0000256" key="1">
    <source>
        <dbReference type="SAM" id="SignalP"/>
    </source>
</evidence>
<keyword evidence="3" id="KW-1185">Reference proteome</keyword>
<gene>
    <name evidence="2" type="ORF">LOC68_10620</name>
</gene>
<feature type="chain" id="PRO_5040753156" description="Secreted protein" evidence="1">
    <location>
        <begin position="27"/>
        <end position="136"/>
    </location>
</feature>
<accession>A0A9X1MMX9</accession>
<dbReference type="RefSeq" id="WP_230218334.1">
    <property type="nucleotide sequence ID" value="NZ_JAJKFT010000004.1"/>
</dbReference>
<sequence>MRPKLISPLLILVLLSCPLWCSWASAQGISCCDNHSEPTAAPADEPACCCCQKENSPPPAQRHSDESHCQGICGGAVLDGDVTVELPLPLSLDFPRVIDVQATLTRQVQAYASSRNSHSSAQPTGTLRAQHVLILC</sequence>
<feature type="signal peptide" evidence="1">
    <location>
        <begin position="1"/>
        <end position="26"/>
    </location>
</feature>